<organism evidence="2 3">
    <name type="scientific">Rhodosorus marinus</name>
    <dbReference type="NCBI Taxonomy" id="101924"/>
    <lineage>
        <taxon>Eukaryota</taxon>
        <taxon>Rhodophyta</taxon>
        <taxon>Stylonematophyceae</taxon>
        <taxon>Stylonematales</taxon>
        <taxon>Stylonemataceae</taxon>
        <taxon>Rhodosorus</taxon>
    </lineage>
</organism>
<comment type="caution">
    <text evidence="2">The sequence shown here is derived from an EMBL/GenBank/DDBJ whole genome shotgun (WGS) entry which is preliminary data.</text>
</comment>
<keyword evidence="3" id="KW-1185">Reference proteome</keyword>
<sequence>MEEAVAGSISELAKGAGETRNESLVGLEAAQGQLMGRVVELRAVVDRMSETVTSMPELQGAADDLLETKRSLEHTAKKLRKVHARVRALHEDL</sequence>
<gene>
    <name evidence="2" type="ORF">NDN08_007274</name>
</gene>
<name>A0AAV8UG20_9RHOD</name>
<dbReference type="EMBL" id="JAMWBK010000011">
    <property type="protein sequence ID" value="KAJ8901428.1"/>
    <property type="molecule type" value="Genomic_DNA"/>
</dbReference>
<evidence type="ECO:0000313" key="2">
    <source>
        <dbReference type="EMBL" id="KAJ8901428.1"/>
    </source>
</evidence>
<protein>
    <recommendedName>
        <fullName evidence="4">Biogenesis of lysosome-related organelles complex 1 subunit 7</fullName>
    </recommendedName>
</protein>
<accession>A0AAV8UG20</accession>
<reference evidence="2 3" key="1">
    <citation type="journal article" date="2023" name="Nat. Commun.">
        <title>Origin of minicircular mitochondrial genomes in red algae.</title>
        <authorList>
            <person name="Lee Y."/>
            <person name="Cho C.H."/>
            <person name="Lee Y.M."/>
            <person name="Park S.I."/>
            <person name="Yang J.H."/>
            <person name="West J.A."/>
            <person name="Bhattacharya D."/>
            <person name="Yoon H.S."/>
        </authorList>
    </citation>
    <scope>NUCLEOTIDE SEQUENCE [LARGE SCALE GENOMIC DNA]</scope>
    <source>
        <strain evidence="2 3">CCMP1338</strain>
        <tissue evidence="2">Whole cell</tissue>
    </source>
</reference>
<dbReference type="AlphaFoldDB" id="A0AAV8UG20"/>
<dbReference type="Proteomes" id="UP001157974">
    <property type="component" value="Unassembled WGS sequence"/>
</dbReference>
<evidence type="ECO:0000313" key="3">
    <source>
        <dbReference type="Proteomes" id="UP001157974"/>
    </source>
</evidence>
<feature type="region of interest" description="Disordered" evidence="1">
    <location>
        <begin position="1"/>
        <end position="20"/>
    </location>
</feature>
<evidence type="ECO:0008006" key="4">
    <source>
        <dbReference type="Google" id="ProtNLM"/>
    </source>
</evidence>
<proteinExistence type="predicted"/>
<evidence type="ECO:0000256" key="1">
    <source>
        <dbReference type="SAM" id="MobiDB-lite"/>
    </source>
</evidence>